<keyword evidence="3 6" id="KW-0812">Transmembrane</keyword>
<evidence type="ECO:0000256" key="1">
    <source>
        <dbReference type="ARBA" id="ARBA00004651"/>
    </source>
</evidence>
<dbReference type="Pfam" id="PF02687">
    <property type="entry name" value="FtsX"/>
    <property type="match status" value="2"/>
</dbReference>
<dbReference type="EMBL" id="FMAR01000007">
    <property type="protein sequence ID" value="SCC37899.1"/>
    <property type="molecule type" value="Genomic_DNA"/>
</dbReference>
<evidence type="ECO:0000313" key="10">
    <source>
        <dbReference type="Proteomes" id="UP000242818"/>
    </source>
</evidence>
<dbReference type="Proteomes" id="UP000242818">
    <property type="component" value="Unassembled WGS sequence"/>
</dbReference>
<feature type="transmembrane region" description="Helical" evidence="6">
    <location>
        <begin position="669"/>
        <end position="689"/>
    </location>
</feature>
<dbReference type="InterPro" id="IPR025857">
    <property type="entry name" value="MacB_PCD"/>
</dbReference>
<dbReference type="AlphaFoldDB" id="A0A1C4E2T6"/>
<feature type="domain" description="MacB-like periplasmic core" evidence="8">
    <location>
        <begin position="20"/>
        <end position="240"/>
    </location>
</feature>
<gene>
    <name evidence="9" type="ORF">GA0116948_10753</name>
</gene>
<dbReference type="STRING" id="1335309.GA0116948_10753"/>
<keyword evidence="10" id="KW-1185">Reference proteome</keyword>
<feature type="transmembrane region" description="Helical" evidence="6">
    <location>
        <begin position="378"/>
        <end position="401"/>
    </location>
</feature>
<dbReference type="PANTHER" id="PTHR30572:SF18">
    <property type="entry name" value="ABC-TYPE MACROLIDE FAMILY EXPORT SYSTEM PERMEASE COMPONENT 2"/>
    <property type="match status" value="1"/>
</dbReference>
<feature type="transmembrane region" description="Helical" evidence="6">
    <location>
        <begin position="749"/>
        <end position="771"/>
    </location>
</feature>
<feature type="transmembrane region" description="Helical" evidence="6">
    <location>
        <begin position="338"/>
        <end position="358"/>
    </location>
</feature>
<sequence length="788" mass="88370">MFSKYLTIALRNLRNNKTYSFINITGMALSLAISILLLLWVNDELSYDRFNLNAANIYKLSPKFDDQNIWYMTPAPIAVYAKKQVPEVEDACRITSNGRVSLFEYNGKKFIERHNCLAEASLFTMFTFPFVKGNPQHPFIDASSIVLSETTAKTLFGDEDPMGKILKGDDKKLYTVTGIMKDMPANSTLHYNVVFNFQQLEQEYDTTNNFKTLNTNWDQYSFETYVLLKPNTSPVLAANKMGIIHRQNYDIPANKNLTYLLNPLTKLHLYALDGKEQGMMVVRALLMVAVIVLLIACINYVNLITARAIKRSKEISLRKIVGAGKAELFMQFLSESMITFLLALVLATGIIYLVMPLYKNISGKNIVFKPWSTNVLEVYGLTMLTTLLLAGIYPAITLSSFKPLEAMKGKLSGFGSKGNFRKVLVVVQFSFSILLITSTIIIGKQLKYIREKNLGYNKENVFSFWMRDMNGHYDAAVNELLKQPGISGVTESGVDIINSSSGSSDVDWDDKRVDQRSFTIVQMPIERNFIQVMGMQLVEGNGFTGSPADSANFILNETAIKAAGIKEPVIGKRLTFQGIKGVIAGVVKDFHFQDMHQKILPLLMQYNEYWRGKMYVRTTGKDARIALAAAEKIWKEYNADYTFEYDFLDKQFDNLYQSDTHVGQLFNCFALIAILISCLGLFGLVTFTAESKVKEIGVRKVLGAGVPQIVTLLSKDFLALVLVAAAITFPVAGYGLNSFLQGYAYRTNLSWWVFGAAGAITLFVAMLTVIFKCIQAALTNPVCSLRME</sequence>
<feature type="domain" description="ABC3 transporter permease C-terminal" evidence="7">
    <location>
        <begin position="287"/>
        <end position="400"/>
    </location>
</feature>
<feature type="domain" description="ABC3 transporter permease C-terminal" evidence="7">
    <location>
        <begin position="668"/>
        <end position="776"/>
    </location>
</feature>
<evidence type="ECO:0000256" key="2">
    <source>
        <dbReference type="ARBA" id="ARBA00022475"/>
    </source>
</evidence>
<keyword evidence="2" id="KW-1003">Cell membrane</keyword>
<dbReference type="RefSeq" id="WP_089712248.1">
    <property type="nucleotide sequence ID" value="NZ_FMAR01000007.1"/>
</dbReference>
<dbReference type="PANTHER" id="PTHR30572">
    <property type="entry name" value="MEMBRANE COMPONENT OF TRANSPORTER-RELATED"/>
    <property type="match status" value="1"/>
</dbReference>
<dbReference type="GO" id="GO:0022857">
    <property type="term" value="F:transmembrane transporter activity"/>
    <property type="evidence" value="ECO:0007669"/>
    <property type="project" value="TreeGrafter"/>
</dbReference>
<name>A0A1C4E2T6_9BACT</name>
<accession>A0A1C4E2T6</accession>
<dbReference type="GO" id="GO:0005886">
    <property type="term" value="C:plasma membrane"/>
    <property type="evidence" value="ECO:0007669"/>
    <property type="project" value="UniProtKB-SubCell"/>
</dbReference>
<feature type="transmembrane region" description="Helical" evidence="6">
    <location>
        <begin position="284"/>
        <end position="309"/>
    </location>
</feature>
<feature type="transmembrane region" description="Helical" evidence="6">
    <location>
        <begin position="717"/>
        <end position="737"/>
    </location>
</feature>
<dbReference type="InterPro" id="IPR050250">
    <property type="entry name" value="Macrolide_Exporter_MacB"/>
</dbReference>
<keyword evidence="4 6" id="KW-1133">Transmembrane helix</keyword>
<proteinExistence type="predicted"/>
<organism evidence="9 10">
    <name type="scientific">Chitinophaga costaii</name>
    <dbReference type="NCBI Taxonomy" id="1335309"/>
    <lineage>
        <taxon>Bacteria</taxon>
        <taxon>Pseudomonadati</taxon>
        <taxon>Bacteroidota</taxon>
        <taxon>Chitinophagia</taxon>
        <taxon>Chitinophagales</taxon>
        <taxon>Chitinophagaceae</taxon>
        <taxon>Chitinophaga</taxon>
    </lineage>
</organism>
<evidence type="ECO:0000256" key="3">
    <source>
        <dbReference type="ARBA" id="ARBA00022692"/>
    </source>
</evidence>
<feature type="transmembrane region" description="Helical" evidence="6">
    <location>
        <begin position="422"/>
        <end position="443"/>
    </location>
</feature>
<evidence type="ECO:0000259" key="8">
    <source>
        <dbReference type="Pfam" id="PF12704"/>
    </source>
</evidence>
<evidence type="ECO:0000256" key="5">
    <source>
        <dbReference type="ARBA" id="ARBA00023136"/>
    </source>
</evidence>
<evidence type="ECO:0000256" key="6">
    <source>
        <dbReference type="SAM" id="Phobius"/>
    </source>
</evidence>
<protein>
    <submittedName>
        <fullName evidence="9">FtsX-like permease family protein</fullName>
    </submittedName>
</protein>
<dbReference type="Pfam" id="PF12704">
    <property type="entry name" value="MacB_PCD"/>
    <property type="match status" value="1"/>
</dbReference>
<evidence type="ECO:0000256" key="4">
    <source>
        <dbReference type="ARBA" id="ARBA00022989"/>
    </source>
</evidence>
<keyword evidence="5 6" id="KW-0472">Membrane</keyword>
<feature type="transmembrane region" description="Helical" evidence="6">
    <location>
        <begin position="21"/>
        <end position="41"/>
    </location>
</feature>
<dbReference type="OrthoDB" id="1451596at2"/>
<reference evidence="9 10" key="1">
    <citation type="submission" date="2016-08" db="EMBL/GenBank/DDBJ databases">
        <authorList>
            <person name="Seilhamer J.J."/>
        </authorList>
    </citation>
    <scope>NUCLEOTIDE SEQUENCE [LARGE SCALE GENOMIC DNA]</scope>
    <source>
        <strain evidence="9 10">A37T2</strain>
    </source>
</reference>
<evidence type="ECO:0000259" key="7">
    <source>
        <dbReference type="Pfam" id="PF02687"/>
    </source>
</evidence>
<evidence type="ECO:0000313" key="9">
    <source>
        <dbReference type="EMBL" id="SCC37899.1"/>
    </source>
</evidence>
<comment type="subcellular location">
    <subcellularLocation>
        <location evidence="1">Cell membrane</location>
        <topology evidence="1">Multi-pass membrane protein</topology>
    </subcellularLocation>
</comment>
<dbReference type="InterPro" id="IPR003838">
    <property type="entry name" value="ABC3_permease_C"/>
</dbReference>